<feature type="domain" description="Glycosyltransferase 2-like" evidence="2">
    <location>
        <begin position="33"/>
        <end position="199"/>
    </location>
</feature>
<comment type="caution">
    <text evidence="4">The sequence shown here is derived from an EMBL/GenBank/DDBJ whole genome shotgun (WGS) entry which is preliminary data.</text>
</comment>
<feature type="transmembrane region" description="Helical" evidence="1">
    <location>
        <begin position="307"/>
        <end position="328"/>
    </location>
</feature>
<evidence type="ECO:0000259" key="3">
    <source>
        <dbReference type="Pfam" id="PF26629"/>
    </source>
</evidence>
<evidence type="ECO:0000313" key="5">
    <source>
        <dbReference type="Proteomes" id="UP001595957"/>
    </source>
</evidence>
<evidence type="ECO:0000313" key="4">
    <source>
        <dbReference type="EMBL" id="MFC4594667.1"/>
    </source>
</evidence>
<dbReference type="Pfam" id="PF26629">
    <property type="entry name" value="GT2_TM_C"/>
    <property type="match status" value="1"/>
</dbReference>
<feature type="transmembrane region" description="Helical" evidence="1">
    <location>
        <begin position="262"/>
        <end position="287"/>
    </location>
</feature>
<dbReference type="Proteomes" id="UP001595957">
    <property type="component" value="Unassembled WGS sequence"/>
</dbReference>
<feature type="transmembrane region" description="Helical" evidence="1">
    <location>
        <begin position="383"/>
        <end position="406"/>
    </location>
</feature>
<dbReference type="InterPro" id="IPR050256">
    <property type="entry name" value="Glycosyltransferase_2"/>
</dbReference>
<dbReference type="Gene3D" id="3.90.550.10">
    <property type="entry name" value="Spore Coat Polysaccharide Biosynthesis Protein SpsA, Chain A"/>
    <property type="match status" value="1"/>
</dbReference>
<keyword evidence="5" id="KW-1185">Reference proteome</keyword>
<sequence>MGDVGSVLGAAHRPFSAGHQPTEQGCDPEVELSIVIPCLNERESLPHCIAQASRAISCLANLHGLVGEILVADNGSTDGSQALAEAMGARVVPVVRRGYGAALIAGCEAARGRYLLMGDADGSYDFTEGVPMIERLLDGADLCIGSRFKGGIAPGAMPWKNRYIGNPALTGTLNLLFGTKIGDAHCGLRAISKKAFQKCGLTSTGMEFASEMIIKASLKQLRIDQTPATLSPDLRSREPHLRPWRDGWRHLRYLLMLKPTRVLGLPALIALTAGSMLLVGSSAEYFLPGTVPQIGSYWTLLGSTLVASGHMAFIMTLIGCLCGIHAGYQPSRLFTRLITRFTNFEGMLLVGFALIAAGLMILISVAVGWVQRDFQSTNSILPPVLGALSITLGLQTALGGFALAIVGGNEAHFFRDFLNGSAKSARDDHDTLA</sequence>
<dbReference type="PANTHER" id="PTHR48090:SF7">
    <property type="entry name" value="RFBJ PROTEIN"/>
    <property type="match status" value="1"/>
</dbReference>
<dbReference type="EMBL" id="JBHSFZ010000022">
    <property type="protein sequence ID" value="MFC4594667.1"/>
    <property type="molecule type" value="Genomic_DNA"/>
</dbReference>
<keyword evidence="1" id="KW-0812">Transmembrane</keyword>
<protein>
    <submittedName>
        <fullName evidence="4">Glycosyltransferase family 2 protein</fullName>
    </submittedName>
</protein>
<proteinExistence type="predicted"/>
<dbReference type="PANTHER" id="PTHR48090">
    <property type="entry name" value="UNDECAPRENYL-PHOSPHATE 4-DEOXY-4-FORMAMIDO-L-ARABINOSE TRANSFERASE-RELATED"/>
    <property type="match status" value="1"/>
</dbReference>
<dbReference type="InterPro" id="IPR001173">
    <property type="entry name" value="Glyco_trans_2-like"/>
</dbReference>
<evidence type="ECO:0000256" key="1">
    <source>
        <dbReference type="SAM" id="Phobius"/>
    </source>
</evidence>
<dbReference type="SUPFAM" id="SSF53448">
    <property type="entry name" value="Nucleotide-diphospho-sugar transferases"/>
    <property type="match status" value="1"/>
</dbReference>
<dbReference type="CDD" id="cd04179">
    <property type="entry name" value="DPM_DPG-synthase_like"/>
    <property type="match status" value="1"/>
</dbReference>
<keyword evidence="1" id="KW-1133">Transmembrane helix</keyword>
<name>A0ABV9F1A0_9SPHN</name>
<feature type="transmembrane region" description="Helical" evidence="1">
    <location>
        <begin position="348"/>
        <end position="371"/>
    </location>
</feature>
<accession>A0ABV9F1A0</accession>
<dbReference type="InterPro" id="IPR058718">
    <property type="entry name" value="Agl6_TM_C"/>
</dbReference>
<organism evidence="4 5">
    <name type="scientific">Sphingobium tyrosinilyticum</name>
    <dbReference type="NCBI Taxonomy" id="2715436"/>
    <lineage>
        <taxon>Bacteria</taxon>
        <taxon>Pseudomonadati</taxon>
        <taxon>Pseudomonadota</taxon>
        <taxon>Alphaproteobacteria</taxon>
        <taxon>Sphingomonadales</taxon>
        <taxon>Sphingomonadaceae</taxon>
        <taxon>Sphingobium</taxon>
    </lineage>
</organism>
<keyword evidence="1" id="KW-0472">Membrane</keyword>
<dbReference type="InterPro" id="IPR029044">
    <property type="entry name" value="Nucleotide-diphossugar_trans"/>
</dbReference>
<gene>
    <name evidence="4" type="ORF">ACFO3E_10780</name>
</gene>
<feature type="domain" description="Low-salt glycan biosynthesis hexosyltransferase Agl6 C-terminal transmembrane region" evidence="3">
    <location>
        <begin position="321"/>
        <end position="406"/>
    </location>
</feature>
<dbReference type="Pfam" id="PF00535">
    <property type="entry name" value="Glycos_transf_2"/>
    <property type="match status" value="1"/>
</dbReference>
<reference evidence="5" key="1">
    <citation type="journal article" date="2019" name="Int. J. Syst. Evol. Microbiol.">
        <title>The Global Catalogue of Microorganisms (GCM) 10K type strain sequencing project: providing services to taxonomists for standard genome sequencing and annotation.</title>
        <authorList>
            <consortium name="The Broad Institute Genomics Platform"/>
            <consortium name="The Broad Institute Genome Sequencing Center for Infectious Disease"/>
            <person name="Wu L."/>
            <person name="Ma J."/>
        </authorList>
    </citation>
    <scope>NUCLEOTIDE SEQUENCE [LARGE SCALE GENOMIC DNA]</scope>
    <source>
        <strain evidence="5">NBRC 103632</strain>
    </source>
</reference>
<dbReference type="RefSeq" id="WP_380804645.1">
    <property type="nucleotide sequence ID" value="NZ_JBHSFZ010000022.1"/>
</dbReference>
<evidence type="ECO:0000259" key="2">
    <source>
        <dbReference type="Pfam" id="PF00535"/>
    </source>
</evidence>